<proteinExistence type="predicted"/>
<evidence type="ECO:0000256" key="2">
    <source>
        <dbReference type="ARBA" id="ARBA00022679"/>
    </source>
</evidence>
<dbReference type="Proteomes" id="UP000230605">
    <property type="component" value="Chromosome 1"/>
</dbReference>
<dbReference type="AlphaFoldDB" id="A0A2G5I8N6"/>
<dbReference type="PROSITE" id="PS50011">
    <property type="entry name" value="PROTEIN_KINASE_DOM"/>
    <property type="match status" value="1"/>
</dbReference>
<dbReference type="InterPro" id="IPR011009">
    <property type="entry name" value="Kinase-like_dom_sf"/>
</dbReference>
<dbReference type="EMBL" id="CP134184">
    <property type="protein sequence ID" value="WPA95415.1"/>
    <property type="molecule type" value="Genomic_DNA"/>
</dbReference>
<dbReference type="Pfam" id="PF00069">
    <property type="entry name" value="Pkinase"/>
    <property type="match status" value="1"/>
</dbReference>
<keyword evidence="1" id="KW-0723">Serine/threonine-protein kinase</keyword>
<dbReference type="PROSITE" id="PS00108">
    <property type="entry name" value="PROTEIN_KINASE_ST"/>
    <property type="match status" value="1"/>
</dbReference>
<sequence length="303" mass="34034">MSTTSTDLLHLTRIDATLWKDSRYAYTKHTYYGWRSEPIEEHVWRREYKPIGAGAFGAVFREVCIEGRNKAAVRAVKHIEKPTASQRATRVDFSRELEAIARFSKPEYEPFFVRSEGWYDGGANICIVMELVQHGSLQDYVRQSQGLPEPEARLIVSQTLRGIAHMHRAGYTHRDLKPQNLLVVQGGPAWHVKIADFGLSKRLVEDLSSLRTVAGTAGYMAPEILGIRAQGGDSSHDSSGSSYTSAVEIWAIGIIYFLLLTGGFPFPAQDFHLLSKYVQGRAHFPVERMQLVSLPARDLVETL</sequence>
<dbReference type="InterPro" id="IPR000719">
    <property type="entry name" value="Prot_kinase_dom"/>
</dbReference>
<evidence type="ECO:0000259" key="6">
    <source>
        <dbReference type="PROSITE" id="PS50011"/>
    </source>
</evidence>
<organism evidence="7 9">
    <name type="scientific">Cercospora beticola</name>
    <name type="common">Sugarbeet leaf spot fungus</name>
    <dbReference type="NCBI Taxonomy" id="122368"/>
    <lineage>
        <taxon>Eukaryota</taxon>
        <taxon>Fungi</taxon>
        <taxon>Dikarya</taxon>
        <taxon>Ascomycota</taxon>
        <taxon>Pezizomycotina</taxon>
        <taxon>Dothideomycetes</taxon>
        <taxon>Dothideomycetidae</taxon>
        <taxon>Mycosphaerellales</taxon>
        <taxon>Mycosphaerellaceae</taxon>
        <taxon>Cercospora</taxon>
    </lineage>
</organism>
<evidence type="ECO:0000313" key="7">
    <source>
        <dbReference type="EMBL" id="PIB00864.1"/>
    </source>
</evidence>
<dbReference type="SUPFAM" id="SSF56112">
    <property type="entry name" value="Protein kinase-like (PK-like)"/>
    <property type="match status" value="1"/>
</dbReference>
<dbReference type="InterPro" id="IPR008271">
    <property type="entry name" value="Ser/Thr_kinase_AS"/>
</dbReference>
<dbReference type="OrthoDB" id="3650351at2759"/>
<evidence type="ECO:0000256" key="4">
    <source>
        <dbReference type="ARBA" id="ARBA00022777"/>
    </source>
</evidence>
<dbReference type="Gene3D" id="1.10.510.10">
    <property type="entry name" value="Transferase(Phosphotransferase) domain 1"/>
    <property type="match status" value="1"/>
</dbReference>
<evidence type="ECO:0000313" key="8">
    <source>
        <dbReference type="EMBL" id="WPA95415.1"/>
    </source>
</evidence>
<dbReference type="GO" id="GO:0004674">
    <property type="term" value="F:protein serine/threonine kinase activity"/>
    <property type="evidence" value="ECO:0007669"/>
    <property type="project" value="UniProtKB-KW"/>
</dbReference>
<evidence type="ECO:0000256" key="1">
    <source>
        <dbReference type="ARBA" id="ARBA00022527"/>
    </source>
</evidence>
<protein>
    <submittedName>
        <fullName evidence="7">Serine/threonine-protein kinase RAD53</fullName>
    </submittedName>
</protein>
<name>A0A2G5I8N6_CERBT</name>
<dbReference type="PANTHER" id="PTHR24349">
    <property type="entry name" value="SERINE/THREONINE-PROTEIN KINASE"/>
    <property type="match status" value="1"/>
</dbReference>
<evidence type="ECO:0000256" key="5">
    <source>
        <dbReference type="ARBA" id="ARBA00022840"/>
    </source>
</evidence>
<keyword evidence="2" id="KW-0808">Transferase</keyword>
<evidence type="ECO:0000256" key="3">
    <source>
        <dbReference type="ARBA" id="ARBA00022741"/>
    </source>
</evidence>
<evidence type="ECO:0000313" key="9">
    <source>
        <dbReference type="Proteomes" id="UP000230605"/>
    </source>
</evidence>
<accession>A0A2G5I8N6</accession>
<dbReference type="EMBL" id="LKMD01000100">
    <property type="protein sequence ID" value="PIB00864.1"/>
    <property type="molecule type" value="Genomic_DNA"/>
</dbReference>
<evidence type="ECO:0000313" key="10">
    <source>
        <dbReference type="Proteomes" id="UP001302367"/>
    </source>
</evidence>
<keyword evidence="3" id="KW-0547">Nucleotide-binding</keyword>
<reference evidence="8 10" key="2">
    <citation type="submission" date="2023-09" db="EMBL/GenBank/DDBJ databases">
        <title>Complete-Gapless Cercospora beticola genome.</title>
        <authorList>
            <person name="Wyatt N.A."/>
            <person name="Spanner R.E."/>
            <person name="Bolton M.D."/>
        </authorList>
    </citation>
    <scope>NUCLEOTIDE SEQUENCE [LARGE SCALE GENOMIC DNA]</scope>
    <source>
        <strain evidence="8">Cb09-40</strain>
    </source>
</reference>
<gene>
    <name evidence="7" type="ORF">CB0940_00014</name>
    <name evidence="8" type="ORF">RHO25_000014</name>
</gene>
<keyword evidence="5" id="KW-0067">ATP-binding</keyword>
<keyword evidence="10" id="KW-1185">Reference proteome</keyword>
<dbReference type="GO" id="GO:0005524">
    <property type="term" value="F:ATP binding"/>
    <property type="evidence" value="ECO:0007669"/>
    <property type="project" value="UniProtKB-KW"/>
</dbReference>
<reference evidence="7 9" key="1">
    <citation type="submission" date="2015-10" db="EMBL/GenBank/DDBJ databases">
        <title>The cercosporin biosynthetic gene cluster was horizontally transferred to several fungal lineages and shown to be expanded in Cercospora beticola based on microsynteny with recipient genomes.</title>
        <authorList>
            <person name="De Jonge R."/>
            <person name="Ebert M.K."/>
            <person name="Suttle J.C."/>
            <person name="Jurick Ii W.M."/>
            <person name="Secor G.A."/>
            <person name="Thomma B.P."/>
            <person name="Van De Peer Y."/>
            <person name="Bolton M.D."/>
        </authorList>
    </citation>
    <scope>NUCLEOTIDE SEQUENCE [LARGE SCALE GENOMIC DNA]</scope>
    <source>
        <strain evidence="7 9">09-40</strain>
    </source>
</reference>
<feature type="domain" description="Protein kinase" evidence="6">
    <location>
        <begin position="45"/>
        <end position="303"/>
    </location>
</feature>
<dbReference type="InterPro" id="IPR050205">
    <property type="entry name" value="CDPK_Ser/Thr_kinases"/>
</dbReference>
<dbReference type="Proteomes" id="UP001302367">
    <property type="component" value="Chromosome 1"/>
</dbReference>
<keyword evidence="4 7" id="KW-0418">Kinase</keyword>
<dbReference type="SMART" id="SM00220">
    <property type="entry name" value="S_TKc"/>
    <property type="match status" value="1"/>
</dbReference>